<comment type="caution">
    <text evidence="1">The sequence shown here is derived from an EMBL/GenBank/DDBJ whole genome shotgun (WGS) entry which is preliminary data.</text>
</comment>
<protein>
    <submittedName>
        <fullName evidence="1">Uncharacterized protein</fullName>
    </submittedName>
</protein>
<dbReference type="Proteomes" id="UP000255291">
    <property type="component" value="Unassembled WGS sequence"/>
</dbReference>
<accession>A0ABD7GPX0</accession>
<proteinExistence type="predicted"/>
<evidence type="ECO:0000313" key="1">
    <source>
        <dbReference type="EMBL" id="RDT56173.1"/>
    </source>
</evidence>
<evidence type="ECO:0000313" key="2">
    <source>
        <dbReference type="Proteomes" id="UP000255291"/>
    </source>
</evidence>
<reference evidence="1 2" key="1">
    <citation type="submission" date="2018-07" db="EMBL/GenBank/DDBJ databases">
        <title>The use of a cohorting ward and systematic surveillance cultures for the control of a Klebsiella pneumoniae carbapenemase (KPC)-producing Enterobacteriaceae outbreak.</title>
        <authorList>
            <person name="Doi Y."/>
        </authorList>
    </citation>
    <scope>NUCLEOTIDE SEQUENCE [LARGE SCALE GENOMIC DNA]</scope>
    <source>
        <strain evidence="1 2">1-RC-17-04017</strain>
    </source>
</reference>
<dbReference type="RefSeq" id="WP_063618120.1">
    <property type="nucleotide sequence ID" value="NZ_FKBB01000011.1"/>
</dbReference>
<sequence>MKLSDIYHMNLDSVENERVRLVKYRAKEFAEQYQAAKATFSDIEEKASYVRHEKGRTVIIPWTGHVYSLSKIRTFIEREKGVYHHRFAPVRIIVSGYQAKVIIDWEQPT</sequence>
<dbReference type="EMBL" id="QRBW01000112">
    <property type="protein sequence ID" value="RDT56173.1"/>
    <property type="molecule type" value="Genomic_DNA"/>
</dbReference>
<organism evidence="1 2">
    <name type="scientific">Enterobacter roggenkampii</name>
    <dbReference type="NCBI Taxonomy" id="1812935"/>
    <lineage>
        <taxon>Bacteria</taxon>
        <taxon>Pseudomonadati</taxon>
        <taxon>Pseudomonadota</taxon>
        <taxon>Gammaproteobacteria</taxon>
        <taxon>Enterobacterales</taxon>
        <taxon>Enterobacteriaceae</taxon>
        <taxon>Enterobacter</taxon>
        <taxon>Enterobacter cloacae complex</taxon>
    </lineage>
</organism>
<dbReference type="AlphaFoldDB" id="A0ABD7GPX0"/>
<gene>
    <name evidence="1" type="ORF">DXF87_24905</name>
</gene>
<name>A0ABD7GPX0_9ENTR</name>